<name>A0A8D8ZV51_9HEMI</name>
<dbReference type="EMBL" id="HBUF01537806">
    <property type="protein sequence ID" value="CAG6753910.1"/>
    <property type="molecule type" value="Transcribed_RNA"/>
</dbReference>
<reference evidence="1" key="1">
    <citation type="submission" date="2021-05" db="EMBL/GenBank/DDBJ databases">
        <authorList>
            <person name="Alioto T."/>
            <person name="Alioto T."/>
            <person name="Gomez Garrido J."/>
        </authorList>
    </citation>
    <scope>NUCLEOTIDE SEQUENCE</scope>
</reference>
<sequence length="110" mass="12728">MHNVVNRYPCLFWGAEHEFQLFQPDQKSYQTFPCPVQTSYQSEFYPDLSSFQSAYQTVLSSYQLTYLTVLCSEWTQRFVTCIVVQPGSPELPQVCQSSHPRRGTPCCPTM</sequence>
<protein>
    <submittedName>
        <fullName evidence="1">Uncharacterized protein</fullName>
    </submittedName>
</protein>
<organism evidence="1">
    <name type="scientific">Cacopsylla melanoneura</name>
    <dbReference type="NCBI Taxonomy" id="428564"/>
    <lineage>
        <taxon>Eukaryota</taxon>
        <taxon>Metazoa</taxon>
        <taxon>Ecdysozoa</taxon>
        <taxon>Arthropoda</taxon>
        <taxon>Hexapoda</taxon>
        <taxon>Insecta</taxon>
        <taxon>Pterygota</taxon>
        <taxon>Neoptera</taxon>
        <taxon>Paraneoptera</taxon>
        <taxon>Hemiptera</taxon>
        <taxon>Sternorrhyncha</taxon>
        <taxon>Psylloidea</taxon>
        <taxon>Psyllidae</taxon>
        <taxon>Psyllinae</taxon>
        <taxon>Cacopsylla</taxon>
    </lineage>
</organism>
<dbReference type="AlphaFoldDB" id="A0A8D8ZV51"/>
<dbReference type="EMBL" id="HBUF01537805">
    <property type="protein sequence ID" value="CAG6753909.1"/>
    <property type="molecule type" value="Transcribed_RNA"/>
</dbReference>
<accession>A0A8D8ZV51</accession>
<evidence type="ECO:0000313" key="1">
    <source>
        <dbReference type="EMBL" id="CAG6753909.1"/>
    </source>
</evidence>
<proteinExistence type="predicted"/>